<gene>
    <name evidence="1" type="ORF">E2C01_016719</name>
</gene>
<reference evidence="1 2" key="1">
    <citation type="submission" date="2019-05" db="EMBL/GenBank/DDBJ databases">
        <title>Another draft genome of Portunus trituberculatus and its Hox gene families provides insights of decapod evolution.</title>
        <authorList>
            <person name="Jeong J.-H."/>
            <person name="Song I."/>
            <person name="Kim S."/>
            <person name="Choi T."/>
            <person name="Kim D."/>
            <person name="Ryu S."/>
            <person name="Kim W."/>
        </authorList>
    </citation>
    <scope>NUCLEOTIDE SEQUENCE [LARGE SCALE GENOMIC DNA]</scope>
    <source>
        <tissue evidence="1">Muscle</tissue>
    </source>
</reference>
<dbReference type="EMBL" id="VSRR010001237">
    <property type="protein sequence ID" value="MPC23660.1"/>
    <property type="molecule type" value="Genomic_DNA"/>
</dbReference>
<protein>
    <submittedName>
        <fullName evidence="1">Uncharacterized protein</fullName>
    </submittedName>
</protein>
<dbReference type="AlphaFoldDB" id="A0A5B7DQ71"/>
<proteinExistence type="predicted"/>
<name>A0A5B7DQ71_PORTR</name>
<dbReference type="Proteomes" id="UP000324222">
    <property type="component" value="Unassembled WGS sequence"/>
</dbReference>
<keyword evidence="2" id="KW-1185">Reference proteome</keyword>
<sequence length="76" mass="8397">MRPAAAEFPSRRLSLARPGCAARPSAPSDASVLGLESPLEIVDVPQVKNHCSTRRLKQQPSFCYVLLIHWGNIRTQ</sequence>
<evidence type="ECO:0000313" key="1">
    <source>
        <dbReference type="EMBL" id="MPC23660.1"/>
    </source>
</evidence>
<evidence type="ECO:0000313" key="2">
    <source>
        <dbReference type="Proteomes" id="UP000324222"/>
    </source>
</evidence>
<organism evidence="1 2">
    <name type="scientific">Portunus trituberculatus</name>
    <name type="common">Swimming crab</name>
    <name type="synonym">Neptunus trituberculatus</name>
    <dbReference type="NCBI Taxonomy" id="210409"/>
    <lineage>
        <taxon>Eukaryota</taxon>
        <taxon>Metazoa</taxon>
        <taxon>Ecdysozoa</taxon>
        <taxon>Arthropoda</taxon>
        <taxon>Crustacea</taxon>
        <taxon>Multicrustacea</taxon>
        <taxon>Malacostraca</taxon>
        <taxon>Eumalacostraca</taxon>
        <taxon>Eucarida</taxon>
        <taxon>Decapoda</taxon>
        <taxon>Pleocyemata</taxon>
        <taxon>Brachyura</taxon>
        <taxon>Eubrachyura</taxon>
        <taxon>Portunoidea</taxon>
        <taxon>Portunidae</taxon>
        <taxon>Portuninae</taxon>
        <taxon>Portunus</taxon>
    </lineage>
</organism>
<accession>A0A5B7DQ71</accession>
<comment type="caution">
    <text evidence="1">The sequence shown here is derived from an EMBL/GenBank/DDBJ whole genome shotgun (WGS) entry which is preliminary data.</text>
</comment>